<evidence type="ECO:0000256" key="1">
    <source>
        <dbReference type="SAM" id="MobiDB-lite"/>
    </source>
</evidence>
<protein>
    <submittedName>
        <fullName evidence="2">Uncharacterized protein</fullName>
    </submittedName>
</protein>
<name>A0ABN9UHN1_9DINO</name>
<sequence length="150" mass="16447">LLEKARVRAMSLVRGWSAGRLLRAKLAEPRGTCRHHCRGPSMAMPLTKRSSPPRGGGGPRAHGAAAGRAPLRSRCAPTPPARWTWSPSSNEDPDEARVLQHGHGHGDGARWGRRPAAAAPSRAAPRRRQRRRPRRGRPRLGGGWHWEGDL</sequence>
<feature type="compositionally biased region" description="Low complexity" evidence="1">
    <location>
        <begin position="114"/>
        <end position="123"/>
    </location>
</feature>
<proteinExistence type="predicted"/>
<feature type="compositionally biased region" description="Basic residues" evidence="1">
    <location>
        <begin position="124"/>
        <end position="138"/>
    </location>
</feature>
<feature type="region of interest" description="Disordered" evidence="1">
    <location>
        <begin position="32"/>
        <end position="150"/>
    </location>
</feature>
<evidence type="ECO:0000313" key="2">
    <source>
        <dbReference type="EMBL" id="CAK0859159.1"/>
    </source>
</evidence>
<reference evidence="2" key="1">
    <citation type="submission" date="2023-10" db="EMBL/GenBank/DDBJ databases">
        <authorList>
            <person name="Chen Y."/>
            <person name="Shah S."/>
            <person name="Dougan E. K."/>
            <person name="Thang M."/>
            <person name="Chan C."/>
        </authorList>
    </citation>
    <scope>NUCLEOTIDE SEQUENCE [LARGE SCALE GENOMIC DNA]</scope>
</reference>
<feature type="non-terminal residue" evidence="2">
    <location>
        <position position="1"/>
    </location>
</feature>
<feature type="compositionally biased region" description="Gly residues" evidence="1">
    <location>
        <begin position="139"/>
        <end position="150"/>
    </location>
</feature>
<dbReference type="EMBL" id="CAUYUJ010015871">
    <property type="protein sequence ID" value="CAK0859159.1"/>
    <property type="molecule type" value="Genomic_DNA"/>
</dbReference>
<gene>
    <name evidence="2" type="ORF">PCOR1329_LOCUS48603</name>
</gene>
<accession>A0ABN9UHN1</accession>
<evidence type="ECO:0000313" key="3">
    <source>
        <dbReference type="Proteomes" id="UP001189429"/>
    </source>
</evidence>
<keyword evidence="3" id="KW-1185">Reference proteome</keyword>
<comment type="caution">
    <text evidence="2">The sequence shown here is derived from an EMBL/GenBank/DDBJ whole genome shotgun (WGS) entry which is preliminary data.</text>
</comment>
<feature type="non-terminal residue" evidence="2">
    <location>
        <position position="150"/>
    </location>
</feature>
<feature type="compositionally biased region" description="Low complexity" evidence="1">
    <location>
        <begin position="61"/>
        <end position="72"/>
    </location>
</feature>
<dbReference type="Proteomes" id="UP001189429">
    <property type="component" value="Unassembled WGS sequence"/>
</dbReference>
<organism evidence="2 3">
    <name type="scientific">Prorocentrum cordatum</name>
    <dbReference type="NCBI Taxonomy" id="2364126"/>
    <lineage>
        <taxon>Eukaryota</taxon>
        <taxon>Sar</taxon>
        <taxon>Alveolata</taxon>
        <taxon>Dinophyceae</taxon>
        <taxon>Prorocentrales</taxon>
        <taxon>Prorocentraceae</taxon>
        <taxon>Prorocentrum</taxon>
    </lineage>
</organism>